<comment type="caution">
    <text evidence="1">The sequence shown here is derived from an EMBL/GenBank/DDBJ whole genome shotgun (WGS) entry which is preliminary data.</text>
</comment>
<evidence type="ECO:0000313" key="2">
    <source>
        <dbReference type="Proteomes" id="UP001367508"/>
    </source>
</evidence>
<name>A0AAN9PZ00_CANGL</name>
<dbReference type="EMBL" id="JAYMYQ010000008">
    <property type="protein sequence ID" value="KAK7315572.1"/>
    <property type="molecule type" value="Genomic_DNA"/>
</dbReference>
<dbReference type="Proteomes" id="UP001367508">
    <property type="component" value="Unassembled WGS sequence"/>
</dbReference>
<evidence type="ECO:0000313" key="1">
    <source>
        <dbReference type="EMBL" id="KAK7315572.1"/>
    </source>
</evidence>
<gene>
    <name evidence="1" type="ORF">VNO77_34128</name>
</gene>
<accession>A0AAN9PZ00</accession>
<protein>
    <submittedName>
        <fullName evidence="1">Uncharacterized protein</fullName>
    </submittedName>
</protein>
<reference evidence="1 2" key="1">
    <citation type="submission" date="2024-01" db="EMBL/GenBank/DDBJ databases">
        <title>The genomes of 5 underutilized Papilionoideae crops provide insights into root nodulation and disease resistanc.</title>
        <authorList>
            <person name="Jiang F."/>
        </authorList>
    </citation>
    <scope>NUCLEOTIDE SEQUENCE [LARGE SCALE GENOMIC DNA]</scope>
    <source>
        <strain evidence="1">LVBAO_FW01</strain>
        <tissue evidence="1">Leaves</tissue>
    </source>
</reference>
<dbReference type="AlphaFoldDB" id="A0AAN9PZ00"/>
<proteinExistence type="predicted"/>
<sequence>MSCLGFEPKVGGCSSALPTTRPNTWLGLWCDRFNLNHATPFAIEPSLRLGFQPIRFNLRHVKEDLSTFLGVPCKSAFLVILASKSSILIISFKLYQEHIYTIVEKEILTEKGIGAHKLTSSTMGGHTTLDWICRA</sequence>
<organism evidence="1 2">
    <name type="scientific">Canavalia gladiata</name>
    <name type="common">Sword bean</name>
    <name type="synonym">Dolichos gladiatus</name>
    <dbReference type="NCBI Taxonomy" id="3824"/>
    <lineage>
        <taxon>Eukaryota</taxon>
        <taxon>Viridiplantae</taxon>
        <taxon>Streptophyta</taxon>
        <taxon>Embryophyta</taxon>
        <taxon>Tracheophyta</taxon>
        <taxon>Spermatophyta</taxon>
        <taxon>Magnoliopsida</taxon>
        <taxon>eudicotyledons</taxon>
        <taxon>Gunneridae</taxon>
        <taxon>Pentapetalae</taxon>
        <taxon>rosids</taxon>
        <taxon>fabids</taxon>
        <taxon>Fabales</taxon>
        <taxon>Fabaceae</taxon>
        <taxon>Papilionoideae</taxon>
        <taxon>50 kb inversion clade</taxon>
        <taxon>NPAAA clade</taxon>
        <taxon>indigoferoid/millettioid clade</taxon>
        <taxon>Phaseoleae</taxon>
        <taxon>Canavalia</taxon>
    </lineage>
</organism>
<keyword evidence="2" id="KW-1185">Reference proteome</keyword>